<comment type="caution">
    <text evidence="1">The sequence shown here is derived from an EMBL/GenBank/DDBJ whole genome shotgun (WGS) entry which is preliminary data.</text>
</comment>
<accession>A0A7W3MVN5</accession>
<dbReference type="EMBL" id="JACJII010000001">
    <property type="protein sequence ID" value="MBA9002735.1"/>
    <property type="molecule type" value="Genomic_DNA"/>
</dbReference>
<proteinExistence type="predicted"/>
<name>A0A7W3MVN5_9ACTN</name>
<gene>
    <name evidence="1" type="ORF">HNR21_001617</name>
</gene>
<organism evidence="1 2">
    <name type="scientific">Thermomonospora cellulosilytica</name>
    <dbReference type="NCBI Taxonomy" id="1411118"/>
    <lineage>
        <taxon>Bacteria</taxon>
        <taxon>Bacillati</taxon>
        <taxon>Actinomycetota</taxon>
        <taxon>Actinomycetes</taxon>
        <taxon>Streptosporangiales</taxon>
        <taxon>Thermomonosporaceae</taxon>
        <taxon>Thermomonospora</taxon>
    </lineage>
</organism>
<keyword evidence="2" id="KW-1185">Reference proteome</keyword>
<protein>
    <submittedName>
        <fullName evidence="1">Uncharacterized protein</fullName>
    </submittedName>
</protein>
<dbReference type="RefSeq" id="WP_182704681.1">
    <property type="nucleotide sequence ID" value="NZ_JACJII010000001.1"/>
</dbReference>
<evidence type="ECO:0000313" key="2">
    <source>
        <dbReference type="Proteomes" id="UP000539313"/>
    </source>
</evidence>
<sequence>MNGRFRGSRPRRPRRLRRETDGRLFDLDRRRFVDPAELGDDVRAGRPFRAHRQGTGEECTNEVLAEVLRNELSRQAGLADLLRMTAPAPDERQRRRP</sequence>
<evidence type="ECO:0000313" key="1">
    <source>
        <dbReference type="EMBL" id="MBA9002735.1"/>
    </source>
</evidence>
<dbReference type="Proteomes" id="UP000539313">
    <property type="component" value="Unassembled WGS sequence"/>
</dbReference>
<reference evidence="1 2" key="1">
    <citation type="submission" date="2020-08" db="EMBL/GenBank/DDBJ databases">
        <title>Sequencing the genomes of 1000 actinobacteria strains.</title>
        <authorList>
            <person name="Klenk H.-P."/>
        </authorList>
    </citation>
    <scope>NUCLEOTIDE SEQUENCE [LARGE SCALE GENOMIC DNA]</scope>
    <source>
        <strain evidence="1 2">DSM 45823</strain>
    </source>
</reference>
<dbReference type="AlphaFoldDB" id="A0A7W3MVN5"/>